<proteinExistence type="inferred from homology"/>
<reference evidence="4 5" key="1">
    <citation type="journal article" date="2021" name="Angew. Chem. Int. Ed. Engl.">
        <title>A novel family of nonribosomal peptides modulate collective behavior in Pseudovibrio bacteria isolated from marine sponges.</title>
        <authorList>
            <person name="Ioca L.P."/>
            <person name="Dai Y."/>
            <person name="Kunakom S."/>
            <person name="Diaz-Espinosa J."/>
            <person name="Krunic A."/>
            <person name="Crnkovic C.M."/>
            <person name="Orjala J."/>
            <person name="Sanchez L.M."/>
            <person name="Ferreira A.G."/>
            <person name="Berlinck R.G.S."/>
            <person name="Eustaquio A.S."/>
        </authorList>
    </citation>
    <scope>NUCLEOTIDE SEQUENCE [LARGE SCALE GENOMIC DNA]</scope>
    <source>
        <strain evidence="4 5">Ab134</strain>
        <plasmid evidence="4 5">pAb134-02</plasmid>
    </source>
</reference>
<dbReference type="InterPro" id="IPR008278">
    <property type="entry name" value="4-PPantetheinyl_Trfase_dom"/>
</dbReference>
<evidence type="ECO:0000256" key="1">
    <source>
        <dbReference type="ARBA" id="ARBA00010990"/>
    </source>
</evidence>
<dbReference type="PANTHER" id="PTHR12215:SF10">
    <property type="entry name" value="L-AMINOADIPATE-SEMIALDEHYDE DEHYDROGENASE-PHOSPHOPANTETHEINYL TRANSFERASE"/>
    <property type="match status" value="1"/>
</dbReference>
<comment type="similarity">
    <text evidence="1">Belongs to the P-Pant transferase superfamily. Gsp/Sfp/HetI/AcpT family.</text>
</comment>
<evidence type="ECO:0000313" key="4">
    <source>
        <dbReference type="EMBL" id="QUS58935.1"/>
    </source>
</evidence>
<keyword evidence="4" id="KW-0614">Plasmid</keyword>
<dbReference type="EMBL" id="CP074128">
    <property type="protein sequence ID" value="QUS58935.1"/>
    <property type="molecule type" value="Genomic_DNA"/>
</dbReference>
<geneLocation type="plasmid" evidence="4 5">
    <name>pAb134-02</name>
</geneLocation>
<accession>A0ABX8AW50</accession>
<feature type="domain" description="4'-phosphopantetheinyl transferase" evidence="3">
    <location>
        <begin position="121"/>
        <end position="201"/>
    </location>
</feature>
<keyword evidence="5" id="KW-1185">Reference proteome</keyword>
<sequence>MPISVPAKDAQEWFQTLRGKWQHCYETNRVLLVLVPIEFPFPDDCILTGEEKERSARYRFIRDRRAYELGRFIVRTTLKATTPLEPFAIRDLGKPYINGYPAFNISHSGGLVAVAFARREPLGVDIELIRSDNQSTDLIDAVCHPAERRELAGCSEQERDEMFYRCWTRKEAVLKATGEGLRDDLRSLDVKLSQYQPTIASEALSMALFDVPLRWKGYSCALAVDPGVTAIDVLSPFHFYQLACLEQVHDTEHVI</sequence>
<dbReference type="RefSeq" id="WP_083646068.1">
    <property type="nucleotide sequence ID" value="NZ_CP074128.1"/>
</dbReference>
<name>A0ABX8AW50_9HYPH</name>
<dbReference type="Pfam" id="PF01648">
    <property type="entry name" value="ACPS"/>
    <property type="match status" value="1"/>
</dbReference>
<dbReference type="Gene3D" id="3.90.470.20">
    <property type="entry name" value="4'-phosphopantetheinyl transferase domain"/>
    <property type="match status" value="2"/>
</dbReference>
<organism evidence="4 5">
    <name type="scientific">Pseudovibrio brasiliensis</name>
    <dbReference type="NCBI Taxonomy" id="1898042"/>
    <lineage>
        <taxon>Bacteria</taxon>
        <taxon>Pseudomonadati</taxon>
        <taxon>Pseudomonadota</taxon>
        <taxon>Alphaproteobacteria</taxon>
        <taxon>Hyphomicrobiales</taxon>
        <taxon>Stappiaceae</taxon>
        <taxon>Pseudovibrio</taxon>
    </lineage>
</organism>
<evidence type="ECO:0000256" key="2">
    <source>
        <dbReference type="ARBA" id="ARBA00022679"/>
    </source>
</evidence>
<evidence type="ECO:0000313" key="5">
    <source>
        <dbReference type="Proteomes" id="UP000680706"/>
    </source>
</evidence>
<gene>
    <name evidence="4" type="ORF">KGB56_24750</name>
</gene>
<keyword evidence="2 4" id="KW-0808">Transferase</keyword>
<dbReference type="Proteomes" id="UP000680706">
    <property type="component" value="Plasmid pAb134-02"/>
</dbReference>
<evidence type="ECO:0000259" key="3">
    <source>
        <dbReference type="Pfam" id="PF01648"/>
    </source>
</evidence>
<dbReference type="PANTHER" id="PTHR12215">
    <property type="entry name" value="PHOSPHOPANTETHEINE TRANSFERASE"/>
    <property type="match status" value="1"/>
</dbReference>
<dbReference type="InterPro" id="IPR050559">
    <property type="entry name" value="P-Pant_transferase_sf"/>
</dbReference>
<protein>
    <submittedName>
        <fullName evidence="4">4'-phosphopantetheinyl transferase superfamily protein</fullName>
    </submittedName>
</protein>
<dbReference type="InterPro" id="IPR037143">
    <property type="entry name" value="4-PPantetheinyl_Trfase_dom_sf"/>
</dbReference>
<dbReference type="GO" id="GO:0016740">
    <property type="term" value="F:transferase activity"/>
    <property type="evidence" value="ECO:0007669"/>
    <property type="project" value="UniProtKB-KW"/>
</dbReference>
<dbReference type="SUPFAM" id="SSF56214">
    <property type="entry name" value="4'-phosphopantetheinyl transferase"/>
    <property type="match status" value="2"/>
</dbReference>